<comment type="caution">
    <text evidence="7">The sequence shown here is derived from an EMBL/GenBank/DDBJ whole genome shotgun (WGS) entry which is preliminary data.</text>
</comment>
<proteinExistence type="inferred from homology"/>
<dbReference type="Proteomes" id="UP001179280">
    <property type="component" value="Unassembled WGS sequence"/>
</dbReference>
<evidence type="ECO:0000256" key="4">
    <source>
        <dbReference type="ARBA" id="ARBA00022989"/>
    </source>
</evidence>
<keyword evidence="5 6" id="KW-0472">Membrane</keyword>
<feature type="transmembrane region" description="Helical" evidence="6">
    <location>
        <begin position="84"/>
        <end position="102"/>
    </location>
</feature>
<dbReference type="Pfam" id="PF03006">
    <property type="entry name" value="HlyIII"/>
    <property type="match status" value="1"/>
</dbReference>
<dbReference type="InterPro" id="IPR005744">
    <property type="entry name" value="Hy-lIII"/>
</dbReference>
<sequence length="216" mass="24213">MAETHVFTKREEIANAITHGIGALLSIAALTLLIVYSSLYGTAWHVVSFTVYGVSMLLLYVSSTMVHSFPPGKAKDFFEILDHAAIYVFIAGSYTPIFLILVGGGLGWTLFGIVWGLTVVGILFKIFFVKRFLIVSTLLYLAMGWLALFAIGPIINALSTAGLWFLFIGGLFYSVGTIFYMWRGFHYHHMVWHLFVIAGSIFHFFLVFYYILPVNV</sequence>
<accession>A0ABS2SYU6</accession>
<organism evidence="7 8">
    <name type="scientific">Shouchella xiaoxiensis</name>
    <dbReference type="NCBI Taxonomy" id="766895"/>
    <lineage>
        <taxon>Bacteria</taxon>
        <taxon>Bacillati</taxon>
        <taxon>Bacillota</taxon>
        <taxon>Bacilli</taxon>
        <taxon>Bacillales</taxon>
        <taxon>Bacillaceae</taxon>
        <taxon>Shouchella</taxon>
    </lineage>
</organism>
<evidence type="ECO:0000256" key="3">
    <source>
        <dbReference type="ARBA" id="ARBA00022692"/>
    </source>
</evidence>
<dbReference type="NCBIfam" id="TIGR01065">
    <property type="entry name" value="hlyIII"/>
    <property type="match status" value="1"/>
</dbReference>
<dbReference type="PANTHER" id="PTHR20855:SF129">
    <property type="entry name" value="HEMOLYSIN-3 HOMOLOG"/>
    <property type="match status" value="1"/>
</dbReference>
<keyword evidence="3 6" id="KW-0812">Transmembrane</keyword>
<evidence type="ECO:0000256" key="2">
    <source>
        <dbReference type="ARBA" id="ARBA00008488"/>
    </source>
</evidence>
<evidence type="ECO:0000256" key="1">
    <source>
        <dbReference type="ARBA" id="ARBA00004127"/>
    </source>
</evidence>
<feature type="transmembrane region" description="Helical" evidence="6">
    <location>
        <begin position="161"/>
        <end position="182"/>
    </location>
</feature>
<evidence type="ECO:0000256" key="5">
    <source>
        <dbReference type="ARBA" id="ARBA00023136"/>
    </source>
</evidence>
<gene>
    <name evidence="7" type="ORF">JOC54_003657</name>
</gene>
<dbReference type="PANTHER" id="PTHR20855">
    <property type="entry name" value="ADIPOR/PROGESTIN RECEPTOR-RELATED"/>
    <property type="match status" value="1"/>
</dbReference>
<feature type="transmembrane region" description="Helical" evidence="6">
    <location>
        <begin position="12"/>
        <end position="36"/>
    </location>
</feature>
<reference evidence="7" key="1">
    <citation type="submission" date="2021-01" db="EMBL/GenBank/DDBJ databases">
        <title>Genomic Encyclopedia of Type Strains, Phase IV (KMG-IV): sequencing the most valuable type-strain genomes for metagenomic binning, comparative biology and taxonomic classification.</title>
        <authorList>
            <person name="Goeker M."/>
        </authorList>
    </citation>
    <scope>NUCLEOTIDE SEQUENCE</scope>
    <source>
        <strain evidence="7">DSM 21943</strain>
    </source>
</reference>
<feature type="transmembrane region" description="Helical" evidence="6">
    <location>
        <begin position="42"/>
        <end position="63"/>
    </location>
</feature>
<evidence type="ECO:0000313" key="7">
    <source>
        <dbReference type="EMBL" id="MBM7840376.1"/>
    </source>
</evidence>
<feature type="transmembrane region" description="Helical" evidence="6">
    <location>
        <begin position="194"/>
        <end position="212"/>
    </location>
</feature>
<dbReference type="InterPro" id="IPR004254">
    <property type="entry name" value="AdipoR/HlyIII-related"/>
</dbReference>
<dbReference type="EMBL" id="JAFBCV010000013">
    <property type="protein sequence ID" value="MBM7840376.1"/>
    <property type="molecule type" value="Genomic_DNA"/>
</dbReference>
<protein>
    <submittedName>
        <fullName evidence="7">Hemolysin III</fullName>
    </submittedName>
</protein>
<name>A0ABS2SYU6_9BACI</name>
<comment type="subcellular location">
    <subcellularLocation>
        <location evidence="1">Endomembrane system</location>
        <topology evidence="1">Multi-pass membrane protein</topology>
    </subcellularLocation>
</comment>
<feature type="transmembrane region" description="Helical" evidence="6">
    <location>
        <begin position="133"/>
        <end position="155"/>
    </location>
</feature>
<keyword evidence="8" id="KW-1185">Reference proteome</keyword>
<feature type="transmembrane region" description="Helical" evidence="6">
    <location>
        <begin position="108"/>
        <end position="128"/>
    </location>
</feature>
<evidence type="ECO:0000313" key="8">
    <source>
        <dbReference type="Proteomes" id="UP001179280"/>
    </source>
</evidence>
<keyword evidence="4 6" id="KW-1133">Transmembrane helix</keyword>
<dbReference type="RefSeq" id="WP_035440632.1">
    <property type="nucleotide sequence ID" value="NZ_JAFBCV010000013.1"/>
</dbReference>
<evidence type="ECO:0000256" key="6">
    <source>
        <dbReference type="SAM" id="Phobius"/>
    </source>
</evidence>
<comment type="similarity">
    <text evidence="2">Belongs to the UPF0073 (Hly-III) family.</text>
</comment>